<keyword evidence="1" id="KW-0378">Hydrolase</keyword>
<name>A0A4S8NEG4_9ACTN</name>
<dbReference type="InterPro" id="IPR042001">
    <property type="entry name" value="Sortase_F"/>
</dbReference>
<keyword evidence="3" id="KW-0812">Transmembrane</keyword>
<organism evidence="4 5">
    <name type="scientific">Nocardioides caeni</name>
    <dbReference type="NCBI Taxonomy" id="574700"/>
    <lineage>
        <taxon>Bacteria</taxon>
        <taxon>Bacillati</taxon>
        <taxon>Actinomycetota</taxon>
        <taxon>Actinomycetes</taxon>
        <taxon>Propionibacteriales</taxon>
        <taxon>Nocardioidaceae</taxon>
        <taxon>Nocardioides</taxon>
    </lineage>
</organism>
<comment type="caution">
    <text evidence="4">The sequence shown here is derived from an EMBL/GenBank/DDBJ whole genome shotgun (WGS) entry which is preliminary data.</text>
</comment>
<keyword evidence="3" id="KW-1133">Transmembrane helix</keyword>
<evidence type="ECO:0000256" key="3">
    <source>
        <dbReference type="SAM" id="Phobius"/>
    </source>
</evidence>
<dbReference type="GO" id="GO:0016787">
    <property type="term" value="F:hydrolase activity"/>
    <property type="evidence" value="ECO:0007669"/>
    <property type="project" value="UniProtKB-KW"/>
</dbReference>
<dbReference type="Gene3D" id="2.40.260.10">
    <property type="entry name" value="Sortase"/>
    <property type="match status" value="1"/>
</dbReference>
<dbReference type="InterPro" id="IPR023365">
    <property type="entry name" value="Sortase_dom-sf"/>
</dbReference>
<evidence type="ECO:0000256" key="2">
    <source>
        <dbReference type="SAM" id="MobiDB-lite"/>
    </source>
</evidence>
<dbReference type="AlphaFoldDB" id="A0A4S8NEG4"/>
<dbReference type="Proteomes" id="UP000307087">
    <property type="component" value="Unassembled WGS sequence"/>
</dbReference>
<reference evidence="4 5" key="1">
    <citation type="journal article" date="2009" name="Int. J. Syst. Evol. Microbiol.">
        <title>Nocardioides caeni sp. nov., isolated from wastewater.</title>
        <authorList>
            <person name="Yoon J.H."/>
            <person name="Kang S.J."/>
            <person name="Park S."/>
            <person name="Kim W."/>
            <person name="Oh T.K."/>
        </authorList>
    </citation>
    <scope>NUCLEOTIDE SEQUENCE [LARGE SCALE GENOMIC DNA]</scope>
    <source>
        <strain evidence="4 5">DSM 23134</strain>
    </source>
</reference>
<evidence type="ECO:0000313" key="4">
    <source>
        <dbReference type="EMBL" id="THV14828.1"/>
    </source>
</evidence>
<dbReference type="SUPFAM" id="SSF63817">
    <property type="entry name" value="Sortase"/>
    <property type="match status" value="1"/>
</dbReference>
<dbReference type="CDD" id="cd05829">
    <property type="entry name" value="Sortase_F"/>
    <property type="match status" value="1"/>
</dbReference>
<dbReference type="EMBL" id="STGW01000004">
    <property type="protein sequence ID" value="THV14828.1"/>
    <property type="molecule type" value="Genomic_DNA"/>
</dbReference>
<proteinExistence type="predicted"/>
<accession>A0A4S8NEG4</accession>
<dbReference type="PROSITE" id="PS51257">
    <property type="entry name" value="PROKAR_LIPOPROTEIN"/>
    <property type="match status" value="1"/>
</dbReference>
<keyword evidence="5" id="KW-1185">Reference proteome</keyword>
<dbReference type="InterPro" id="IPR005754">
    <property type="entry name" value="Sortase"/>
</dbReference>
<dbReference type="OrthoDB" id="525039at2"/>
<keyword evidence="3" id="KW-0472">Membrane</keyword>
<protein>
    <submittedName>
        <fullName evidence="4">Class F sortase</fullName>
    </submittedName>
</protein>
<feature type="transmembrane region" description="Helical" evidence="3">
    <location>
        <begin position="12"/>
        <end position="33"/>
    </location>
</feature>
<feature type="region of interest" description="Disordered" evidence="2">
    <location>
        <begin position="59"/>
        <end position="81"/>
    </location>
</feature>
<sequence>MSSHRTARAIRWAVGIVGAVGVACAILGALVLARPDTAPDTPPPAPTATVDLAEIVPPTAATPTSPLTTDSTPAPVGRPTRLSIPAIGVDERLEGRGLTAEGALDTPDFGDAAWYEPGPRPGEPGGAVVVAHVHGPDGPDVFWDLATLEPGDVVRIERTDGVATFVVDAVEDVAKEDLPVDRIWPETDAPLLRLITCGGERLPQGGYPDNTIVYAHLDEYVQ</sequence>
<dbReference type="Pfam" id="PF04203">
    <property type="entry name" value="Sortase"/>
    <property type="match status" value="1"/>
</dbReference>
<evidence type="ECO:0000256" key="1">
    <source>
        <dbReference type="ARBA" id="ARBA00022801"/>
    </source>
</evidence>
<evidence type="ECO:0000313" key="5">
    <source>
        <dbReference type="Proteomes" id="UP000307087"/>
    </source>
</evidence>
<gene>
    <name evidence="4" type="ORF">E9934_09315</name>
</gene>
<feature type="compositionally biased region" description="Low complexity" evidence="2">
    <location>
        <begin position="59"/>
        <end position="75"/>
    </location>
</feature>
<dbReference type="RefSeq" id="WP_136562590.1">
    <property type="nucleotide sequence ID" value="NZ_BAABLS010000008.1"/>
</dbReference>